<evidence type="ECO:0000313" key="2">
    <source>
        <dbReference type="EMBL" id="GHB32103.1"/>
    </source>
</evidence>
<dbReference type="EMBL" id="BMZI01000008">
    <property type="protein sequence ID" value="GHB32103.1"/>
    <property type="molecule type" value="Genomic_DNA"/>
</dbReference>
<evidence type="ECO:0000256" key="1">
    <source>
        <dbReference type="SAM" id="MobiDB-lite"/>
    </source>
</evidence>
<sequence length="184" mass="20722">MGEPRTLRQREQKDDSDRPLRLSHRLDAADVRKRLGRFGADRFEPARLSLWAMAIGKVPRSPSAWLVGSSDLSRALLLPSARLCDEPSARRTDPLGSQEALPLEGGGQPSAAQFERWWLWERLAKPRRWVLRVQPETLCRIELPLWLGYRDGRRTRLIVLSGLSGEALGMLKPAVLAGLGRLSQ</sequence>
<reference evidence="3" key="1">
    <citation type="journal article" date="2019" name="Int. J. Syst. Evol. Microbiol.">
        <title>The Global Catalogue of Microorganisms (GCM) 10K type strain sequencing project: providing services to taxonomists for standard genome sequencing and annotation.</title>
        <authorList>
            <consortium name="The Broad Institute Genomics Platform"/>
            <consortium name="The Broad Institute Genome Sequencing Center for Infectious Disease"/>
            <person name="Wu L."/>
            <person name="Ma J."/>
        </authorList>
    </citation>
    <scope>NUCLEOTIDE SEQUENCE [LARGE SCALE GENOMIC DNA]</scope>
    <source>
        <strain evidence="3">KCTC 32998</strain>
    </source>
</reference>
<evidence type="ECO:0000313" key="3">
    <source>
        <dbReference type="Proteomes" id="UP000646745"/>
    </source>
</evidence>
<dbReference type="Proteomes" id="UP000646745">
    <property type="component" value="Unassembled WGS sequence"/>
</dbReference>
<organism evidence="2 3">
    <name type="scientific">Salinicola rhizosphaerae</name>
    <dbReference type="NCBI Taxonomy" id="1443141"/>
    <lineage>
        <taxon>Bacteria</taxon>
        <taxon>Pseudomonadati</taxon>
        <taxon>Pseudomonadota</taxon>
        <taxon>Gammaproteobacteria</taxon>
        <taxon>Oceanospirillales</taxon>
        <taxon>Halomonadaceae</taxon>
        <taxon>Salinicola</taxon>
    </lineage>
</organism>
<feature type="region of interest" description="Disordered" evidence="1">
    <location>
        <begin position="87"/>
        <end position="108"/>
    </location>
</feature>
<accession>A0ABQ3EBA3</accession>
<dbReference type="RefSeq" id="WP_189445892.1">
    <property type="nucleotide sequence ID" value="NZ_BMZI01000008.1"/>
</dbReference>
<comment type="caution">
    <text evidence="2">The sequence shown here is derived from an EMBL/GenBank/DDBJ whole genome shotgun (WGS) entry which is preliminary data.</text>
</comment>
<feature type="region of interest" description="Disordered" evidence="1">
    <location>
        <begin position="1"/>
        <end position="22"/>
    </location>
</feature>
<proteinExistence type="predicted"/>
<gene>
    <name evidence="2" type="ORF">GCM10009038_33570</name>
</gene>
<name>A0ABQ3EBA3_9GAMM</name>
<protein>
    <submittedName>
        <fullName evidence="2">Uncharacterized protein</fullName>
    </submittedName>
</protein>
<keyword evidence="3" id="KW-1185">Reference proteome</keyword>